<evidence type="ECO:0000256" key="1">
    <source>
        <dbReference type="SAM" id="MobiDB-lite"/>
    </source>
</evidence>
<dbReference type="Proteomes" id="UP000466632">
    <property type="component" value="Chromosome"/>
</dbReference>
<sequence>MITFDNPATSTASKPRRPDIEVRIEGVHRRGGAVRLGIVLDGRMAT</sequence>
<dbReference type="KEGG" id="mseo:MSEO_30610"/>
<feature type="region of interest" description="Disordered" evidence="1">
    <location>
        <begin position="1"/>
        <end position="20"/>
    </location>
</feature>
<dbReference type="RefSeq" id="WP_156751819.1">
    <property type="nucleotide sequence ID" value="NZ_AP022582.1"/>
</dbReference>
<organism evidence="2 3">
    <name type="scientific">Mycobacterium seoulense</name>
    <dbReference type="NCBI Taxonomy" id="386911"/>
    <lineage>
        <taxon>Bacteria</taxon>
        <taxon>Bacillati</taxon>
        <taxon>Actinomycetota</taxon>
        <taxon>Actinomycetes</taxon>
        <taxon>Mycobacteriales</taxon>
        <taxon>Mycobacteriaceae</taxon>
        <taxon>Mycobacterium</taxon>
    </lineage>
</organism>
<feature type="compositionally biased region" description="Polar residues" evidence="1">
    <location>
        <begin position="1"/>
        <end position="13"/>
    </location>
</feature>
<dbReference type="AlphaFoldDB" id="A0A7I7P3B3"/>
<accession>A0A7I7P3B3</accession>
<evidence type="ECO:0000313" key="2">
    <source>
        <dbReference type="EMBL" id="BBY02562.1"/>
    </source>
</evidence>
<proteinExistence type="predicted"/>
<gene>
    <name evidence="2" type="ORF">MSEO_30610</name>
</gene>
<name>A0A7I7P3B3_9MYCO</name>
<protein>
    <submittedName>
        <fullName evidence="2">Uncharacterized protein</fullName>
    </submittedName>
</protein>
<keyword evidence="3" id="KW-1185">Reference proteome</keyword>
<reference evidence="2 3" key="1">
    <citation type="journal article" date="2019" name="Emerg. Microbes Infect.">
        <title>Comprehensive subspecies identification of 175 nontuberculous mycobacteria species based on 7547 genomic profiles.</title>
        <authorList>
            <person name="Matsumoto Y."/>
            <person name="Kinjo T."/>
            <person name="Motooka D."/>
            <person name="Nabeya D."/>
            <person name="Jung N."/>
            <person name="Uechi K."/>
            <person name="Horii T."/>
            <person name="Iida T."/>
            <person name="Fujita J."/>
            <person name="Nakamura S."/>
        </authorList>
    </citation>
    <scope>NUCLEOTIDE SEQUENCE [LARGE SCALE GENOMIC DNA]</scope>
    <source>
        <strain evidence="2 3">JCM 16018</strain>
    </source>
</reference>
<evidence type="ECO:0000313" key="3">
    <source>
        <dbReference type="Proteomes" id="UP000466632"/>
    </source>
</evidence>
<dbReference type="EMBL" id="AP022582">
    <property type="protein sequence ID" value="BBY02562.1"/>
    <property type="molecule type" value="Genomic_DNA"/>
</dbReference>